<proteinExistence type="predicted"/>
<evidence type="ECO:0000313" key="1">
    <source>
        <dbReference type="EMBL" id="CAG6643303.1"/>
    </source>
</evidence>
<dbReference type="AlphaFoldDB" id="A0A8D8W184"/>
<reference evidence="1" key="1">
    <citation type="submission" date="2021-05" db="EMBL/GenBank/DDBJ databases">
        <authorList>
            <person name="Alioto T."/>
            <person name="Alioto T."/>
            <person name="Gomez Garrido J."/>
        </authorList>
    </citation>
    <scope>NUCLEOTIDE SEQUENCE</scope>
</reference>
<name>A0A8D8W184_9HEMI</name>
<accession>A0A8D8W184</accession>
<protein>
    <submittedName>
        <fullName evidence="1">Uncharacterized protein</fullName>
    </submittedName>
</protein>
<sequence>MSMLMLPNHISRRIKKKSPNSLPSGFRSIVEYSLVHHFRIMSLRQHQILLVIIALSPAGENEKRCYNSLNTFPIWSHNATSYMTIEWSVYFLITNNHTLVHNMNKVNMMMGIAIDIIIRE</sequence>
<dbReference type="EMBL" id="HBUF01126369">
    <property type="protein sequence ID" value="CAG6643303.1"/>
    <property type="molecule type" value="Transcribed_RNA"/>
</dbReference>
<organism evidence="1">
    <name type="scientific">Cacopsylla melanoneura</name>
    <dbReference type="NCBI Taxonomy" id="428564"/>
    <lineage>
        <taxon>Eukaryota</taxon>
        <taxon>Metazoa</taxon>
        <taxon>Ecdysozoa</taxon>
        <taxon>Arthropoda</taxon>
        <taxon>Hexapoda</taxon>
        <taxon>Insecta</taxon>
        <taxon>Pterygota</taxon>
        <taxon>Neoptera</taxon>
        <taxon>Paraneoptera</taxon>
        <taxon>Hemiptera</taxon>
        <taxon>Sternorrhyncha</taxon>
        <taxon>Psylloidea</taxon>
        <taxon>Psyllidae</taxon>
        <taxon>Psyllinae</taxon>
        <taxon>Cacopsylla</taxon>
    </lineage>
</organism>